<name>A0A318JAK6_9BURK</name>
<feature type="chain" id="PRO_5016419361" evidence="1">
    <location>
        <begin position="28"/>
        <end position="274"/>
    </location>
</feature>
<dbReference type="Gene3D" id="3.40.190.10">
    <property type="entry name" value="Periplasmic binding protein-like II"/>
    <property type="match status" value="2"/>
</dbReference>
<organism evidence="2 3">
    <name type="scientific">Undibacterium pigrum</name>
    <dbReference type="NCBI Taxonomy" id="401470"/>
    <lineage>
        <taxon>Bacteria</taxon>
        <taxon>Pseudomonadati</taxon>
        <taxon>Pseudomonadota</taxon>
        <taxon>Betaproteobacteria</taxon>
        <taxon>Burkholderiales</taxon>
        <taxon>Oxalobacteraceae</taxon>
        <taxon>Undibacterium</taxon>
    </lineage>
</organism>
<gene>
    <name evidence="2" type="ORF">DFR42_102650</name>
</gene>
<reference evidence="2 3" key="1">
    <citation type="submission" date="2018-05" db="EMBL/GenBank/DDBJ databases">
        <title>Genomic Encyclopedia of Type Strains, Phase IV (KMG-IV): sequencing the most valuable type-strain genomes for metagenomic binning, comparative biology and taxonomic classification.</title>
        <authorList>
            <person name="Goeker M."/>
        </authorList>
    </citation>
    <scope>NUCLEOTIDE SEQUENCE [LARGE SCALE GENOMIC DNA]</scope>
    <source>
        <strain evidence="2 3">DSM 19792</strain>
    </source>
</reference>
<feature type="signal peptide" evidence="1">
    <location>
        <begin position="1"/>
        <end position="27"/>
    </location>
</feature>
<dbReference type="AlphaFoldDB" id="A0A318JAK6"/>
<sequence length="274" mass="30661">MNMLTKCHARHVVLMLFLSHFSLQTEAACSRVINAPVAPLGFSVIVSGDSVSGIYPDIFRSLSSRETCRFHFSAVPRARLELLFENGQADVLFPAIRTTKRDEHGYFIPLIYTRATLISLQSARPVIQSQQELLEQKNLKVVVVRGYDYGEAYQAITTELQKQGRLVVEADAVSAARILKAGGAAMSIMAPYIFVGAAQGDTRVEDIADKLRFEVLPELGWSDSGIYLSKKSLNQDDRNALQEMMERAARSGLVWKAFSRYYKPEVLKEGNRPR</sequence>
<evidence type="ECO:0000313" key="3">
    <source>
        <dbReference type="Proteomes" id="UP000247792"/>
    </source>
</evidence>
<evidence type="ECO:0000256" key="1">
    <source>
        <dbReference type="SAM" id="SignalP"/>
    </source>
</evidence>
<evidence type="ECO:0000313" key="2">
    <source>
        <dbReference type="EMBL" id="PXX45422.1"/>
    </source>
</evidence>
<dbReference type="EMBL" id="QJKB01000002">
    <property type="protein sequence ID" value="PXX45422.1"/>
    <property type="molecule type" value="Genomic_DNA"/>
</dbReference>
<dbReference type="RefSeq" id="WP_110254854.1">
    <property type="nucleotide sequence ID" value="NZ_QJKB01000002.1"/>
</dbReference>
<dbReference type="SUPFAM" id="SSF53850">
    <property type="entry name" value="Periplasmic binding protein-like II"/>
    <property type="match status" value="1"/>
</dbReference>
<comment type="caution">
    <text evidence="2">The sequence shown here is derived from an EMBL/GenBank/DDBJ whole genome shotgun (WGS) entry which is preliminary data.</text>
</comment>
<protein>
    <submittedName>
        <fullName evidence="2">Polar amino acid transport system substrate-binding protein</fullName>
    </submittedName>
</protein>
<keyword evidence="1" id="KW-0732">Signal</keyword>
<proteinExistence type="predicted"/>
<accession>A0A318JAK6</accession>
<keyword evidence="3" id="KW-1185">Reference proteome</keyword>
<dbReference type="Proteomes" id="UP000247792">
    <property type="component" value="Unassembled WGS sequence"/>
</dbReference>
<dbReference type="OrthoDB" id="8592924at2"/>